<keyword evidence="1" id="KW-0413">Isomerase</keyword>
<reference evidence="3 4" key="1">
    <citation type="submission" date="2023-08" db="EMBL/GenBank/DDBJ databases">
        <title>Characterization of two Paracoccaceae strains isolated from Phycosphere and proposal of Xinfangfangia lacusdiani sp. nov.</title>
        <authorList>
            <person name="Deng Y."/>
            <person name="Zhang Y.Q."/>
        </authorList>
    </citation>
    <scope>NUCLEOTIDE SEQUENCE [LARGE SCALE GENOMIC DNA]</scope>
    <source>
        <strain evidence="3 4">CPCC 101601</strain>
    </source>
</reference>
<dbReference type="PANTHER" id="PTHR47683">
    <property type="entry name" value="PSEUDOURIDINE SYNTHASE FAMILY PROTEIN-RELATED"/>
    <property type="match status" value="1"/>
</dbReference>
<dbReference type="InterPro" id="IPR006145">
    <property type="entry name" value="PsdUridine_synth_RsuA/RluA"/>
</dbReference>
<dbReference type="InterPro" id="IPR042092">
    <property type="entry name" value="PsdUridine_s_RsuA/RluB/E/F_cat"/>
</dbReference>
<evidence type="ECO:0000313" key="4">
    <source>
        <dbReference type="Proteomes" id="UP001239680"/>
    </source>
</evidence>
<accession>A0ABU0VZV1</accession>
<dbReference type="InterPro" id="IPR020103">
    <property type="entry name" value="PsdUridine_synth_cat_dom_sf"/>
</dbReference>
<organism evidence="3 4">
    <name type="scientific">Pseudogemmobacter lacusdianii</name>
    <dbReference type="NCBI Taxonomy" id="3069608"/>
    <lineage>
        <taxon>Bacteria</taxon>
        <taxon>Pseudomonadati</taxon>
        <taxon>Pseudomonadota</taxon>
        <taxon>Alphaproteobacteria</taxon>
        <taxon>Rhodobacterales</taxon>
        <taxon>Paracoccaceae</taxon>
        <taxon>Pseudogemmobacter</taxon>
    </lineage>
</organism>
<dbReference type="Gene3D" id="3.30.70.1560">
    <property type="entry name" value="Alpha-L RNA-binding motif"/>
    <property type="match status" value="1"/>
</dbReference>
<keyword evidence="4" id="KW-1185">Reference proteome</keyword>
<evidence type="ECO:0000313" key="3">
    <source>
        <dbReference type="EMBL" id="MDQ2067229.1"/>
    </source>
</evidence>
<dbReference type="Gene3D" id="3.30.70.580">
    <property type="entry name" value="Pseudouridine synthase I, catalytic domain, N-terminal subdomain"/>
    <property type="match status" value="1"/>
</dbReference>
<dbReference type="InterPro" id="IPR050343">
    <property type="entry name" value="RsuA_PseudoU_synthase"/>
</dbReference>
<sequence length="125" mass="14107">MLLTDDGEFLHRVTSPKRKVSKTYRATLSRPLNEDEVELFASGTLMLKGETKPLDPAVLKVVAPTEAYLTITEGRYHQVRRMFAACGNHVEALHRERLGQLHLPGDLIAGAWRQLAGEERQLIFL</sequence>
<dbReference type="Proteomes" id="UP001239680">
    <property type="component" value="Unassembled WGS sequence"/>
</dbReference>
<comment type="caution">
    <text evidence="3">The sequence shown here is derived from an EMBL/GenBank/DDBJ whole genome shotgun (WGS) entry which is preliminary data.</text>
</comment>
<feature type="domain" description="Pseudouridine synthase RsuA/RluA-like" evidence="2">
    <location>
        <begin position="1"/>
        <end position="85"/>
    </location>
</feature>
<protein>
    <submittedName>
        <fullName evidence="3">Pseudouridine synthase</fullName>
    </submittedName>
</protein>
<dbReference type="SUPFAM" id="SSF55120">
    <property type="entry name" value="Pseudouridine synthase"/>
    <property type="match status" value="1"/>
</dbReference>
<evidence type="ECO:0000256" key="1">
    <source>
        <dbReference type="ARBA" id="ARBA00023235"/>
    </source>
</evidence>
<dbReference type="InterPro" id="IPR020094">
    <property type="entry name" value="TruA/RsuA/RluB/E/F_N"/>
</dbReference>
<name>A0ABU0VZV1_9RHOB</name>
<evidence type="ECO:0000259" key="2">
    <source>
        <dbReference type="Pfam" id="PF00849"/>
    </source>
</evidence>
<dbReference type="Pfam" id="PF00849">
    <property type="entry name" value="PseudoU_synth_2"/>
    <property type="match status" value="1"/>
</dbReference>
<dbReference type="RefSeq" id="WP_306680930.1">
    <property type="nucleotide sequence ID" value="NZ_JAVDBT010000011.1"/>
</dbReference>
<dbReference type="EMBL" id="JAVDBT010000011">
    <property type="protein sequence ID" value="MDQ2067229.1"/>
    <property type="molecule type" value="Genomic_DNA"/>
</dbReference>
<dbReference type="PANTHER" id="PTHR47683:SF2">
    <property type="entry name" value="RNA-BINDING S4 DOMAIN-CONTAINING PROTEIN"/>
    <property type="match status" value="1"/>
</dbReference>
<proteinExistence type="predicted"/>
<gene>
    <name evidence="3" type="ORF">Q9295_12695</name>
</gene>